<name>A0A517SAQ8_9PLAN</name>
<protein>
    <recommendedName>
        <fullName evidence="1">DUF1570 domain-containing protein</fullName>
    </recommendedName>
</protein>
<evidence type="ECO:0000259" key="1">
    <source>
        <dbReference type="Pfam" id="PF07607"/>
    </source>
</evidence>
<dbReference type="Proteomes" id="UP000315700">
    <property type="component" value="Chromosome"/>
</dbReference>
<evidence type="ECO:0000313" key="2">
    <source>
        <dbReference type="EMBL" id="QDT53166.1"/>
    </source>
</evidence>
<dbReference type="Pfam" id="PF07607">
    <property type="entry name" value="DUF1570"/>
    <property type="match status" value="1"/>
</dbReference>
<keyword evidence="3" id="KW-1185">Reference proteome</keyword>
<gene>
    <name evidence="2" type="ORF">Pan44_11820</name>
</gene>
<accession>A0A517SAQ8</accession>
<evidence type="ECO:0000313" key="3">
    <source>
        <dbReference type="Proteomes" id="UP000315700"/>
    </source>
</evidence>
<dbReference type="AlphaFoldDB" id="A0A517SAQ8"/>
<dbReference type="InterPro" id="IPR011464">
    <property type="entry name" value="DUF1570"/>
</dbReference>
<proteinExistence type="predicted"/>
<feature type="domain" description="DUF1570" evidence="1">
    <location>
        <begin position="257"/>
        <end position="382"/>
    </location>
</feature>
<dbReference type="InParanoid" id="A0A517SAQ8"/>
<dbReference type="EMBL" id="CP036271">
    <property type="protein sequence ID" value="QDT53166.1"/>
    <property type="molecule type" value="Genomic_DNA"/>
</dbReference>
<dbReference type="KEGG" id="ccos:Pan44_11820"/>
<reference evidence="2 3" key="1">
    <citation type="submission" date="2019-02" db="EMBL/GenBank/DDBJ databases">
        <title>Deep-cultivation of Planctomycetes and their phenomic and genomic characterization uncovers novel biology.</title>
        <authorList>
            <person name="Wiegand S."/>
            <person name="Jogler M."/>
            <person name="Boedeker C."/>
            <person name="Pinto D."/>
            <person name="Vollmers J."/>
            <person name="Rivas-Marin E."/>
            <person name="Kohn T."/>
            <person name="Peeters S.H."/>
            <person name="Heuer A."/>
            <person name="Rast P."/>
            <person name="Oberbeckmann S."/>
            <person name="Bunk B."/>
            <person name="Jeske O."/>
            <person name="Meyerdierks A."/>
            <person name="Storesund J.E."/>
            <person name="Kallscheuer N."/>
            <person name="Luecker S."/>
            <person name="Lage O.M."/>
            <person name="Pohl T."/>
            <person name="Merkel B.J."/>
            <person name="Hornburger P."/>
            <person name="Mueller R.-W."/>
            <person name="Bruemmer F."/>
            <person name="Labrenz M."/>
            <person name="Spormann A.M."/>
            <person name="Op den Camp H."/>
            <person name="Overmann J."/>
            <person name="Amann R."/>
            <person name="Jetten M.S.M."/>
            <person name="Mascher T."/>
            <person name="Medema M.H."/>
            <person name="Devos D.P."/>
            <person name="Kaster A.-K."/>
            <person name="Ovreas L."/>
            <person name="Rohde M."/>
            <person name="Galperin M.Y."/>
            <person name="Jogler C."/>
        </authorList>
    </citation>
    <scope>NUCLEOTIDE SEQUENCE [LARGE SCALE GENOMIC DNA]</scope>
    <source>
        <strain evidence="2 3">Pan44</strain>
    </source>
</reference>
<organism evidence="2 3">
    <name type="scientific">Caulifigura coniformis</name>
    <dbReference type="NCBI Taxonomy" id="2527983"/>
    <lineage>
        <taxon>Bacteria</taxon>
        <taxon>Pseudomonadati</taxon>
        <taxon>Planctomycetota</taxon>
        <taxon>Planctomycetia</taxon>
        <taxon>Planctomycetales</taxon>
        <taxon>Planctomycetaceae</taxon>
        <taxon>Caulifigura</taxon>
    </lineage>
</organism>
<sequence>MRPDWAQEDATDRAIARSPRVPDRDVGQGSWAHLGLRFILPGILPLLVMCGPVAGQTASPTVVVTLTPVEGRPEKLAGRVVVEDQQGGVLLEDAVGQYWTLESREIVSRMAGDAAFLRAGTKDLAENLKAAAGGPAVIVETKHYVIVSRASRAYANWCGSLLERLRNGFLAYWDREGIELEPGAPHLPVLILQNKGQFREYAVRDGASAAAETAGYYSARTNRIVLYDLTADLGGRPLGEATQREEITRRLSKSPGSVATVVHEAVHQLSFNSGLQTRYADNPMWASEGLAMYFETPDLGAGTRWTTAGKVSVWRLEEFRGSLTKRPTNSFISLIEGEERFRAPEQMTGAYAESWVLVHFLATKKRAKWAEYLGVLRAKPPLIFQTPEERLAEFRSVFGDDLAALEREMVQHAADLRRR</sequence>